<evidence type="ECO:0000256" key="1">
    <source>
        <dbReference type="ARBA" id="ARBA00022729"/>
    </source>
</evidence>
<dbReference type="Proteomes" id="UP001497482">
    <property type="component" value="Chromosome 1"/>
</dbReference>
<feature type="domain" description="EGF-like" evidence="6">
    <location>
        <begin position="656"/>
        <end position="692"/>
    </location>
</feature>
<evidence type="ECO:0000256" key="2">
    <source>
        <dbReference type="ARBA" id="ARBA00023157"/>
    </source>
</evidence>
<dbReference type="InterPro" id="IPR000742">
    <property type="entry name" value="EGF"/>
</dbReference>
<dbReference type="SUPFAM" id="SSF49265">
    <property type="entry name" value="Fibronectin type III"/>
    <property type="match status" value="1"/>
</dbReference>
<dbReference type="InterPro" id="IPR036116">
    <property type="entry name" value="FN3_sf"/>
</dbReference>
<dbReference type="SMART" id="SM00060">
    <property type="entry name" value="FN3"/>
    <property type="match status" value="3"/>
</dbReference>
<dbReference type="InterPro" id="IPR013783">
    <property type="entry name" value="Ig-like_fold"/>
</dbReference>
<evidence type="ECO:0000313" key="10">
    <source>
        <dbReference type="Proteomes" id="UP001497482"/>
    </source>
</evidence>
<keyword evidence="3" id="KW-0245">EGF-like domain</keyword>
<dbReference type="InterPro" id="IPR055355">
    <property type="entry name" value="ZP-C"/>
</dbReference>
<dbReference type="EMBL" id="OZ035823">
    <property type="protein sequence ID" value="CAL1570038.1"/>
    <property type="molecule type" value="Genomic_DNA"/>
</dbReference>
<dbReference type="PANTHER" id="PTHR14002">
    <property type="entry name" value="ENDOGLIN/TGF-BETA RECEPTOR TYPE III"/>
    <property type="match status" value="1"/>
</dbReference>
<dbReference type="PROSITE" id="PS50853">
    <property type="entry name" value="FN3"/>
    <property type="match status" value="1"/>
</dbReference>
<feature type="signal peptide" evidence="5">
    <location>
        <begin position="1"/>
        <end position="24"/>
    </location>
</feature>
<keyword evidence="10" id="KW-1185">Reference proteome</keyword>
<dbReference type="InterPro" id="IPR042235">
    <property type="entry name" value="ZP-C_dom"/>
</dbReference>
<reference evidence="9 10" key="1">
    <citation type="submission" date="2024-04" db="EMBL/GenBank/DDBJ databases">
        <authorList>
            <person name="Waldvogel A.-M."/>
            <person name="Schoenle A."/>
        </authorList>
    </citation>
    <scope>NUCLEOTIDE SEQUENCE [LARGE SCALE GENOMIC DNA]</scope>
</reference>
<evidence type="ECO:0000256" key="4">
    <source>
        <dbReference type="SAM" id="Phobius"/>
    </source>
</evidence>
<evidence type="ECO:0000259" key="6">
    <source>
        <dbReference type="PROSITE" id="PS50026"/>
    </source>
</evidence>
<dbReference type="GO" id="GO:0005509">
    <property type="term" value="F:calcium ion binding"/>
    <property type="evidence" value="ECO:0007669"/>
    <property type="project" value="InterPro"/>
</dbReference>
<dbReference type="InterPro" id="IPR001507">
    <property type="entry name" value="ZP_dom"/>
</dbReference>
<evidence type="ECO:0000259" key="8">
    <source>
        <dbReference type="PROSITE" id="PS51034"/>
    </source>
</evidence>
<keyword evidence="1 5" id="KW-0732">Signal</keyword>
<dbReference type="InterPro" id="IPR003961">
    <property type="entry name" value="FN3_dom"/>
</dbReference>
<feature type="transmembrane region" description="Helical" evidence="4">
    <location>
        <begin position="998"/>
        <end position="1024"/>
    </location>
</feature>
<dbReference type="Pfam" id="PF00041">
    <property type="entry name" value="fn3"/>
    <property type="match status" value="1"/>
</dbReference>
<feature type="chain" id="PRO_5043774509" description="Uromodulin-like 1" evidence="5">
    <location>
        <begin position="25"/>
        <end position="1034"/>
    </location>
</feature>
<evidence type="ECO:0000256" key="5">
    <source>
        <dbReference type="SAM" id="SignalP"/>
    </source>
</evidence>
<proteinExistence type="predicted"/>
<gene>
    <name evidence="9" type="ORF">KC01_LOCUS2386</name>
</gene>
<keyword evidence="4" id="KW-0812">Transmembrane</keyword>
<dbReference type="Gene3D" id="2.10.25.10">
    <property type="entry name" value="Laminin"/>
    <property type="match status" value="1"/>
</dbReference>
<comment type="caution">
    <text evidence="3">Lacks conserved residue(s) required for the propagation of feature annotation.</text>
</comment>
<dbReference type="SMART" id="SM00179">
    <property type="entry name" value="EGF_CA"/>
    <property type="match status" value="1"/>
</dbReference>
<dbReference type="Gene3D" id="2.60.40.10">
    <property type="entry name" value="Immunoglobulins"/>
    <property type="match status" value="1"/>
</dbReference>
<dbReference type="PROSITE" id="PS00010">
    <property type="entry name" value="ASX_HYDROXYL"/>
    <property type="match status" value="1"/>
</dbReference>
<dbReference type="Pfam" id="PF00100">
    <property type="entry name" value="Zona_pellucida"/>
    <property type="match status" value="1"/>
</dbReference>
<sequence>MPLRRTMPFLCSFLLLLQLSISLGRCSDISFSMCWFSKDHELGSPRCRLWLNETALEGIRSADKMTSLTVYPGVQNTLRLQCGGTTLFWAVRLNQHTKYTKIKGTVKPTVYPSNATKSFLQLSPSEVFACENATLFFHQEQDFFLAIGYSVRLPVKLESRTKSTLLLSWVLPGPGSAPAQEHSVGLYGSELASFSLQRLENTTASHYRLTALESCSVYVVCVKISRTSSLICLSTITDPDQPRDLRVSSVNSSSLSVSWDCPPNQRYSTFLLTVYHHRSPSPLSSFSLPEEQSLWVREPLQWSQSDLPPCTRLSFGVQTVCVSGAETRFSPEILHKGNSDQSNILNLAQSSYGPNSYSVSWKVSSLSSVSRFRVSHDREVRGTTIDNSFTVEGLEPCRSHSVTVEALCGEETIMDMQTVQAHTVPRGVSGLHFDPSRSSASWTPGSSPVFYPVSFHFELTQANSGMLLWSGRVLQPVLPLSALKGALTYRLSVWEQCDGPGRSQRETLEITVRDEGLIKEPVESSVEPRGRAAFTNLIPPADTRDYIITLIVPWSLPQQLLKESSDSWTQMAQILKHRMEELLLGMTPETQVELLDVKPAQQSEHTEFVFWTLKKQENESDANDVEPLWVQPVLPFLHNLKFNNATINDGVIHWPGPDLCSSSPCLQNSVCLNTLGSFICLCTDGYYDVRPFVKESEQPVCNDKGMFSHCLNQLLMGGVSKRYLSSRLRGTLKVSLNQGQCAVNETKDFYHFRSPRDQDQCGTKRLVNESHISLQNVLTVTVAGGRGSGLRMIWKCVYSRHYLRTALVGADLHWLSSLSVLAYNSSVQLALSMSLFGDSSFSSSFTDAVMLNPGDTLYFEVSLQTINAFTHDAQIQVESCWATESTDPEDEVRGVFLRDGCVVDDTFSWWSVNGASESSRFSIQMFHLPQSLPLYFHCRAAVCAAPRNCTMVCSGDRRLKRSVTEAHTQDAPAAVVSVGPLVVDKASRDAPSHWEERVVMVTIVAGAVGMLLLTFLLVSAIKAVTSYYEKLQHK</sequence>
<dbReference type="SMART" id="SM00241">
    <property type="entry name" value="ZP"/>
    <property type="match status" value="1"/>
</dbReference>
<evidence type="ECO:0000256" key="3">
    <source>
        <dbReference type="PROSITE-ProRule" id="PRU00076"/>
    </source>
</evidence>
<keyword evidence="4" id="KW-1133">Transmembrane helix</keyword>
<dbReference type="AlphaFoldDB" id="A0AAV2J198"/>
<dbReference type="PROSITE" id="PS51034">
    <property type="entry name" value="ZP_2"/>
    <property type="match status" value="1"/>
</dbReference>
<dbReference type="SUPFAM" id="SSF57196">
    <property type="entry name" value="EGF/Laminin"/>
    <property type="match status" value="1"/>
</dbReference>
<dbReference type="Gene3D" id="2.60.40.4100">
    <property type="entry name" value="Zona pellucida, ZP-C domain"/>
    <property type="match status" value="1"/>
</dbReference>
<evidence type="ECO:0000313" key="9">
    <source>
        <dbReference type="EMBL" id="CAL1570038.1"/>
    </source>
</evidence>
<feature type="domain" description="Fibronectin type-III" evidence="7">
    <location>
        <begin position="241"/>
        <end position="342"/>
    </location>
</feature>
<dbReference type="PANTHER" id="PTHR14002:SF60">
    <property type="entry name" value="ZP DOMAIN-CONTAINING PROTEIN"/>
    <property type="match status" value="1"/>
</dbReference>
<keyword evidence="2" id="KW-1015">Disulfide bond</keyword>
<keyword evidence="4" id="KW-0472">Membrane</keyword>
<dbReference type="InterPro" id="IPR001881">
    <property type="entry name" value="EGF-like_Ca-bd_dom"/>
</dbReference>
<dbReference type="InterPro" id="IPR000152">
    <property type="entry name" value="EGF-type_Asp/Asn_hydroxyl_site"/>
</dbReference>
<dbReference type="CDD" id="cd00054">
    <property type="entry name" value="EGF_CA"/>
    <property type="match status" value="1"/>
</dbReference>
<organism evidence="9 10">
    <name type="scientific">Knipowitschia caucasica</name>
    <name type="common">Caucasian dwarf goby</name>
    <name type="synonym">Pomatoschistus caucasicus</name>
    <dbReference type="NCBI Taxonomy" id="637954"/>
    <lineage>
        <taxon>Eukaryota</taxon>
        <taxon>Metazoa</taxon>
        <taxon>Chordata</taxon>
        <taxon>Craniata</taxon>
        <taxon>Vertebrata</taxon>
        <taxon>Euteleostomi</taxon>
        <taxon>Actinopterygii</taxon>
        <taxon>Neopterygii</taxon>
        <taxon>Teleostei</taxon>
        <taxon>Neoteleostei</taxon>
        <taxon>Acanthomorphata</taxon>
        <taxon>Gobiaria</taxon>
        <taxon>Gobiiformes</taxon>
        <taxon>Gobioidei</taxon>
        <taxon>Gobiidae</taxon>
        <taxon>Gobiinae</taxon>
        <taxon>Knipowitschia</taxon>
    </lineage>
</organism>
<accession>A0AAV2J198</accession>
<feature type="domain" description="ZP" evidence="8">
    <location>
        <begin position="709"/>
        <end position="960"/>
    </location>
</feature>
<evidence type="ECO:0008006" key="11">
    <source>
        <dbReference type="Google" id="ProtNLM"/>
    </source>
</evidence>
<dbReference type="PROSITE" id="PS50026">
    <property type="entry name" value="EGF_3"/>
    <property type="match status" value="1"/>
</dbReference>
<evidence type="ECO:0000259" key="7">
    <source>
        <dbReference type="PROSITE" id="PS50853"/>
    </source>
</evidence>
<dbReference type="Gene3D" id="2.60.40.3210">
    <property type="entry name" value="Zona pellucida, ZP-N domain"/>
    <property type="match status" value="1"/>
</dbReference>
<name>A0AAV2J198_KNICA</name>
<protein>
    <recommendedName>
        <fullName evidence="11">Uromodulin-like 1</fullName>
    </recommendedName>
</protein>